<dbReference type="OMA" id="EANLEHW"/>
<dbReference type="PANTHER" id="PTHR13677:SF0">
    <property type="entry name" value="LD41638P"/>
    <property type="match status" value="1"/>
</dbReference>
<evidence type="ECO:0000259" key="3">
    <source>
        <dbReference type="PROSITE" id="PS50211"/>
    </source>
</evidence>
<feature type="compositionally biased region" description="Polar residues" evidence="2">
    <location>
        <begin position="31"/>
        <end position="43"/>
    </location>
</feature>
<organism evidence="4 5">
    <name type="scientific">Wolfiporia cocos (strain MD-104)</name>
    <name type="common">Brown rot fungus</name>
    <dbReference type="NCBI Taxonomy" id="742152"/>
    <lineage>
        <taxon>Eukaryota</taxon>
        <taxon>Fungi</taxon>
        <taxon>Dikarya</taxon>
        <taxon>Basidiomycota</taxon>
        <taxon>Agaricomycotina</taxon>
        <taxon>Agaricomycetes</taxon>
        <taxon>Polyporales</taxon>
        <taxon>Phaeolaceae</taxon>
        <taxon>Wolfiporia</taxon>
    </lineage>
</organism>
<dbReference type="InterPro" id="IPR024224">
    <property type="entry name" value="DENND6"/>
</dbReference>
<evidence type="ECO:0000313" key="4">
    <source>
        <dbReference type="EMBL" id="PCH42289.1"/>
    </source>
</evidence>
<dbReference type="GO" id="GO:0055037">
    <property type="term" value="C:recycling endosome"/>
    <property type="evidence" value="ECO:0007669"/>
    <property type="project" value="TreeGrafter"/>
</dbReference>
<keyword evidence="5" id="KW-1185">Reference proteome</keyword>
<evidence type="ECO:0000256" key="1">
    <source>
        <dbReference type="ARBA" id="ARBA00007159"/>
    </source>
</evidence>
<gene>
    <name evidence="4" type="ORF">WOLCODRAFT_73356</name>
</gene>
<dbReference type="EMBL" id="KB468124">
    <property type="protein sequence ID" value="PCH42289.1"/>
    <property type="molecule type" value="Genomic_DNA"/>
</dbReference>
<dbReference type="AlphaFoldDB" id="A0A2H3JTR4"/>
<feature type="domain" description="UDENN" evidence="3">
    <location>
        <begin position="89"/>
        <end position="554"/>
    </location>
</feature>
<dbReference type="PROSITE" id="PS50211">
    <property type="entry name" value="DENN"/>
    <property type="match status" value="1"/>
</dbReference>
<dbReference type="GO" id="GO:0005085">
    <property type="term" value="F:guanyl-nucleotide exchange factor activity"/>
    <property type="evidence" value="ECO:0007669"/>
    <property type="project" value="InterPro"/>
</dbReference>
<evidence type="ECO:0000256" key="2">
    <source>
        <dbReference type="SAM" id="MobiDB-lite"/>
    </source>
</evidence>
<dbReference type="PANTHER" id="PTHR13677">
    <property type="entry name" value="LD41638P"/>
    <property type="match status" value="1"/>
</dbReference>
<dbReference type="InterPro" id="IPR037516">
    <property type="entry name" value="Tripartite_DENN"/>
</dbReference>
<protein>
    <submittedName>
        <fullName evidence="4">DUF1630-domain-containing protein</fullName>
    </submittedName>
</protein>
<comment type="similarity">
    <text evidence="1">Belongs to the DENND6 family.</text>
</comment>
<feature type="region of interest" description="Disordered" evidence="2">
    <location>
        <begin position="1"/>
        <end position="68"/>
    </location>
</feature>
<evidence type="ECO:0000313" key="5">
    <source>
        <dbReference type="Proteomes" id="UP000218811"/>
    </source>
</evidence>
<proteinExistence type="inferred from homology"/>
<dbReference type="STRING" id="742152.A0A2H3JTR4"/>
<sequence>MSEELESDIGLTNLARPSTSPPTRPAVHIRSLSNGLKSPSTPELSPKSPPRLSRRNTNPRKMSVPAHDADLALETMESDMVVNMRRWICGMAVVDFDLDIGPKIICVYPALDLSPAEEENIAFSSFPDSPQFEQGSQAHSFRIRVRNSTEDKLLPRSEQRPHTEDGFLYGFSHFTQRRDTTSKRGYQQRSIVILTHFAYPTLFYTLLTKLGPAFIAHGGPMLEAACHNIAHWPEPNVGTTLELGFLGTVFLVDLPIDINTQQAPPSASVVAKIKSYDPRYHILASLAPPDPPALSLFEACIPHLWSIWECLVLCEPILIYAPSPAMTSQAVWWLRDVLRPIPVAGDFRPFFTIHDTDHTALVNPRPPSAGLVLGVTNPYFARACRHWPHILSLGKPSVTKSVQHGNPAPPPGWKTQTHKRYISRDRALLQALQDACSGSERAMHDASALLRQHFSQRTAALLVPLQRYLQSLIPAPLQLGPSLEETFPQSLATPAQTPRLAPFSERAFLETLKPLALPFKSSSKAREFYVRWIRTPSFGVWLARQEEAVDRVLGAGAFQQ</sequence>
<name>A0A2H3JTR4_WOLCO</name>
<dbReference type="Proteomes" id="UP000218811">
    <property type="component" value="Unassembled WGS sequence"/>
</dbReference>
<dbReference type="OrthoDB" id="10265409at2759"/>
<reference evidence="4 5" key="1">
    <citation type="journal article" date="2012" name="Science">
        <title>The Paleozoic origin of enzymatic lignin decomposition reconstructed from 31 fungal genomes.</title>
        <authorList>
            <person name="Floudas D."/>
            <person name="Binder M."/>
            <person name="Riley R."/>
            <person name="Barry K."/>
            <person name="Blanchette R.A."/>
            <person name="Henrissat B."/>
            <person name="Martinez A.T."/>
            <person name="Otillar R."/>
            <person name="Spatafora J.W."/>
            <person name="Yadav J.S."/>
            <person name="Aerts A."/>
            <person name="Benoit I."/>
            <person name="Boyd A."/>
            <person name="Carlson A."/>
            <person name="Copeland A."/>
            <person name="Coutinho P.M."/>
            <person name="de Vries R.P."/>
            <person name="Ferreira P."/>
            <person name="Findley K."/>
            <person name="Foster B."/>
            <person name="Gaskell J."/>
            <person name="Glotzer D."/>
            <person name="Gorecki P."/>
            <person name="Heitman J."/>
            <person name="Hesse C."/>
            <person name="Hori C."/>
            <person name="Igarashi K."/>
            <person name="Jurgens J.A."/>
            <person name="Kallen N."/>
            <person name="Kersten P."/>
            <person name="Kohler A."/>
            <person name="Kuees U."/>
            <person name="Kumar T.K.A."/>
            <person name="Kuo A."/>
            <person name="LaButti K."/>
            <person name="Larrondo L.F."/>
            <person name="Lindquist E."/>
            <person name="Ling A."/>
            <person name="Lombard V."/>
            <person name="Lucas S."/>
            <person name="Lundell T."/>
            <person name="Martin R."/>
            <person name="McLaughlin D.J."/>
            <person name="Morgenstern I."/>
            <person name="Morin E."/>
            <person name="Murat C."/>
            <person name="Nagy L.G."/>
            <person name="Nolan M."/>
            <person name="Ohm R.A."/>
            <person name="Patyshakuliyeva A."/>
            <person name="Rokas A."/>
            <person name="Ruiz-Duenas F.J."/>
            <person name="Sabat G."/>
            <person name="Salamov A."/>
            <person name="Samejima M."/>
            <person name="Schmutz J."/>
            <person name="Slot J.C."/>
            <person name="St John F."/>
            <person name="Stenlid J."/>
            <person name="Sun H."/>
            <person name="Sun S."/>
            <person name="Syed K."/>
            <person name="Tsang A."/>
            <person name="Wiebenga A."/>
            <person name="Young D."/>
            <person name="Pisabarro A."/>
            <person name="Eastwood D.C."/>
            <person name="Martin F."/>
            <person name="Cullen D."/>
            <person name="Grigoriev I.V."/>
            <person name="Hibbett D.S."/>
        </authorList>
    </citation>
    <scope>NUCLEOTIDE SEQUENCE [LARGE SCALE GENOMIC DNA]</scope>
    <source>
        <strain evidence="4 5">MD-104</strain>
    </source>
</reference>
<accession>A0A2H3JTR4</accession>